<name>A0ABN9VAX1_9DINO</name>
<evidence type="ECO:0000313" key="3">
    <source>
        <dbReference type="Proteomes" id="UP001189429"/>
    </source>
</evidence>
<feature type="compositionally biased region" description="Polar residues" evidence="1">
    <location>
        <begin position="117"/>
        <end position="126"/>
    </location>
</feature>
<feature type="compositionally biased region" description="Low complexity" evidence="1">
    <location>
        <begin position="39"/>
        <end position="57"/>
    </location>
</feature>
<feature type="region of interest" description="Disordered" evidence="1">
    <location>
        <begin position="32"/>
        <end position="57"/>
    </location>
</feature>
<proteinExistence type="predicted"/>
<accession>A0ABN9VAX1</accession>
<feature type="region of interest" description="Disordered" evidence="1">
    <location>
        <begin position="109"/>
        <end position="133"/>
    </location>
</feature>
<protein>
    <submittedName>
        <fullName evidence="2">Uncharacterized protein</fullName>
    </submittedName>
</protein>
<sequence>MGGVACCSRTGAEQAAGQKRLCPGLKKADLQKLERGGTADSARLSSRSSSSVSSDSLAALEAQAKRLRTTIKRRSKVEGASCKNDDVDKILSHYNQVLLDVERQILELKGGPDSPDSVDTQCSTRAETPRPEQAAVPAKAVKAVAPAGPSAPVPGGGRLCRVASRNSASLLASMACALCAVPAPGA</sequence>
<evidence type="ECO:0000256" key="1">
    <source>
        <dbReference type="SAM" id="MobiDB-lite"/>
    </source>
</evidence>
<dbReference type="Proteomes" id="UP001189429">
    <property type="component" value="Unassembled WGS sequence"/>
</dbReference>
<organism evidence="2 3">
    <name type="scientific">Prorocentrum cordatum</name>
    <dbReference type="NCBI Taxonomy" id="2364126"/>
    <lineage>
        <taxon>Eukaryota</taxon>
        <taxon>Sar</taxon>
        <taxon>Alveolata</taxon>
        <taxon>Dinophyceae</taxon>
        <taxon>Prorocentrales</taxon>
        <taxon>Prorocentraceae</taxon>
        <taxon>Prorocentrum</taxon>
    </lineage>
</organism>
<keyword evidence="3" id="KW-1185">Reference proteome</keyword>
<reference evidence="2" key="1">
    <citation type="submission" date="2023-10" db="EMBL/GenBank/DDBJ databases">
        <authorList>
            <person name="Chen Y."/>
            <person name="Shah S."/>
            <person name="Dougan E. K."/>
            <person name="Thang M."/>
            <person name="Chan C."/>
        </authorList>
    </citation>
    <scope>NUCLEOTIDE SEQUENCE [LARGE SCALE GENOMIC DNA]</scope>
</reference>
<dbReference type="EMBL" id="CAUYUJ010016826">
    <property type="protein sequence ID" value="CAK0869189.1"/>
    <property type="molecule type" value="Genomic_DNA"/>
</dbReference>
<evidence type="ECO:0000313" key="2">
    <source>
        <dbReference type="EMBL" id="CAK0869189.1"/>
    </source>
</evidence>
<comment type="caution">
    <text evidence="2">The sequence shown here is derived from an EMBL/GenBank/DDBJ whole genome shotgun (WGS) entry which is preliminary data.</text>
</comment>
<gene>
    <name evidence="2" type="ORF">PCOR1329_LOCUS55629</name>
</gene>